<name>A0A7J6V106_THATH</name>
<evidence type="ECO:0000256" key="2">
    <source>
        <dbReference type="ARBA" id="ARBA00022771"/>
    </source>
</evidence>
<dbReference type="Pfam" id="PF13639">
    <property type="entry name" value="zf-RING_2"/>
    <property type="match status" value="1"/>
</dbReference>
<evidence type="ECO:0000256" key="3">
    <source>
        <dbReference type="ARBA" id="ARBA00022833"/>
    </source>
</evidence>
<evidence type="ECO:0000313" key="6">
    <source>
        <dbReference type="EMBL" id="KAF5178649.1"/>
    </source>
</evidence>
<dbReference type="SMART" id="SM00184">
    <property type="entry name" value="RING"/>
    <property type="match status" value="1"/>
</dbReference>
<feature type="domain" description="RING-type" evidence="5">
    <location>
        <begin position="142"/>
        <end position="183"/>
    </location>
</feature>
<dbReference type="SUPFAM" id="SSF57850">
    <property type="entry name" value="RING/U-box"/>
    <property type="match status" value="1"/>
</dbReference>
<dbReference type="Gene3D" id="3.30.40.10">
    <property type="entry name" value="Zinc/RING finger domain, C3HC4 (zinc finger)"/>
    <property type="match status" value="1"/>
</dbReference>
<dbReference type="PANTHER" id="PTHR45931">
    <property type="entry name" value="SI:CH211-59O9.10"/>
    <property type="match status" value="1"/>
</dbReference>
<evidence type="ECO:0000256" key="4">
    <source>
        <dbReference type="PROSITE-ProRule" id="PRU00175"/>
    </source>
</evidence>
<dbReference type="GO" id="GO:0005634">
    <property type="term" value="C:nucleus"/>
    <property type="evidence" value="ECO:0007669"/>
    <property type="project" value="TreeGrafter"/>
</dbReference>
<dbReference type="AlphaFoldDB" id="A0A7J6V106"/>
<reference evidence="6 7" key="1">
    <citation type="submission" date="2020-06" db="EMBL/GenBank/DDBJ databases">
        <title>Transcriptomic and genomic resources for Thalictrum thalictroides and T. hernandezii: Facilitating candidate gene discovery in an emerging model plant lineage.</title>
        <authorList>
            <person name="Arias T."/>
            <person name="Riano-Pachon D.M."/>
            <person name="Di Stilio V.S."/>
        </authorList>
    </citation>
    <scope>NUCLEOTIDE SEQUENCE [LARGE SCALE GENOMIC DNA]</scope>
    <source>
        <strain evidence="7">cv. WT478/WT964</strain>
        <tissue evidence="6">Leaves</tissue>
    </source>
</reference>
<sequence>MTATHQWMAPDDPPLFLGLVPTLARTLVYATELGYRDFLLENMVDRLHLRSSIDRNEISEDQLHNLGRHISSICSDVATIIRSQKPRKTTVTITIEVKHTQWCDVHEFFQQTGSYKLVPAAPSSVEALKIMKCGEENSKDPCTVCMEELMTGEDLAVMPCLHVFHKECIGQWLKTTNTCPLCRFTMPT</sequence>
<evidence type="ECO:0000313" key="7">
    <source>
        <dbReference type="Proteomes" id="UP000554482"/>
    </source>
</evidence>
<dbReference type="CDD" id="cd16454">
    <property type="entry name" value="RING-H2_PA-TM-RING"/>
    <property type="match status" value="1"/>
</dbReference>
<dbReference type="PROSITE" id="PS50089">
    <property type="entry name" value="ZF_RING_2"/>
    <property type="match status" value="1"/>
</dbReference>
<dbReference type="GO" id="GO:0008270">
    <property type="term" value="F:zinc ion binding"/>
    <property type="evidence" value="ECO:0007669"/>
    <property type="project" value="UniProtKB-KW"/>
</dbReference>
<evidence type="ECO:0000256" key="1">
    <source>
        <dbReference type="ARBA" id="ARBA00022723"/>
    </source>
</evidence>
<proteinExistence type="predicted"/>
<dbReference type="InterPro" id="IPR011016">
    <property type="entry name" value="Znf_RING-CH"/>
</dbReference>
<dbReference type="InterPro" id="IPR051834">
    <property type="entry name" value="RING_finger_E3_ligase"/>
</dbReference>
<keyword evidence="3" id="KW-0862">Zinc</keyword>
<dbReference type="GO" id="GO:0006511">
    <property type="term" value="P:ubiquitin-dependent protein catabolic process"/>
    <property type="evidence" value="ECO:0007669"/>
    <property type="project" value="TreeGrafter"/>
</dbReference>
<gene>
    <name evidence="6" type="ORF">FRX31_031764</name>
</gene>
<dbReference type="InterPro" id="IPR013083">
    <property type="entry name" value="Znf_RING/FYVE/PHD"/>
</dbReference>
<dbReference type="EMBL" id="JABWDY010039829">
    <property type="protein sequence ID" value="KAF5178649.1"/>
    <property type="molecule type" value="Genomic_DNA"/>
</dbReference>
<dbReference type="Proteomes" id="UP000554482">
    <property type="component" value="Unassembled WGS sequence"/>
</dbReference>
<dbReference type="GO" id="GO:0061630">
    <property type="term" value="F:ubiquitin protein ligase activity"/>
    <property type="evidence" value="ECO:0007669"/>
    <property type="project" value="TreeGrafter"/>
</dbReference>
<accession>A0A7J6V106</accession>
<dbReference type="PANTHER" id="PTHR45931:SF3">
    <property type="entry name" value="RING ZINC FINGER-CONTAINING PROTEIN"/>
    <property type="match status" value="1"/>
</dbReference>
<keyword evidence="7" id="KW-1185">Reference proteome</keyword>
<dbReference type="OrthoDB" id="4348522at2759"/>
<dbReference type="SMART" id="SM00744">
    <property type="entry name" value="RINGv"/>
    <property type="match status" value="1"/>
</dbReference>
<protein>
    <submittedName>
        <fullName evidence="6">E3 ubiquitin-protein ligase ring1-like protein</fullName>
    </submittedName>
</protein>
<organism evidence="6 7">
    <name type="scientific">Thalictrum thalictroides</name>
    <name type="common">Rue-anemone</name>
    <name type="synonym">Anemone thalictroides</name>
    <dbReference type="NCBI Taxonomy" id="46969"/>
    <lineage>
        <taxon>Eukaryota</taxon>
        <taxon>Viridiplantae</taxon>
        <taxon>Streptophyta</taxon>
        <taxon>Embryophyta</taxon>
        <taxon>Tracheophyta</taxon>
        <taxon>Spermatophyta</taxon>
        <taxon>Magnoliopsida</taxon>
        <taxon>Ranunculales</taxon>
        <taxon>Ranunculaceae</taxon>
        <taxon>Thalictroideae</taxon>
        <taxon>Thalictrum</taxon>
    </lineage>
</organism>
<keyword evidence="1" id="KW-0479">Metal-binding</keyword>
<keyword evidence="2 4" id="KW-0863">Zinc-finger</keyword>
<comment type="caution">
    <text evidence="6">The sequence shown here is derived from an EMBL/GenBank/DDBJ whole genome shotgun (WGS) entry which is preliminary data.</text>
</comment>
<evidence type="ECO:0000259" key="5">
    <source>
        <dbReference type="PROSITE" id="PS50089"/>
    </source>
</evidence>
<dbReference type="InterPro" id="IPR001841">
    <property type="entry name" value="Znf_RING"/>
</dbReference>